<feature type="transmembrane region" description="Helical" evidence="1">
    <location>
        <begin position="76"/>
        <end position="95"/>
    </location>
</feature>
<protein>
    <submittedName>
        <fullName evidence="2">Uncharacterized protein</fullName>
    </submittedName>
</protein>
<reference evidence="3" key="1">
    <citation type="submission" date="2016-11" db="EMBL/GenBank/DDBJ databases">
        <authorList>
            <person name="Varghese N."/>
            <person name="Submissions S."/>
        </authorList>
    </citation>
    <scope>NUCLEOTIDE SEQUENCE [LARGE SCALE GENOMIC DNA]</scope>
    <source>
        <strain evidence="3">DSM 26134</strain>
    </source>
</reference>
<name>A0A1M6NFX9_REIAG</name>
<organism evidence="2 3">
    <name type="scientific">Reichenbachiella agariperforans</name>
    <dbReference type="NCBI Taxonomy" id="156994"/>
    <lineage>
        <taxon>Bacteria</taxon>
        <taxon>Pseudomonadati</taxon>
        <taxon>Bacteroidota</taxon>
        <taxon>Cytophagia</taxon>
        <taxon>Cytophagales</taxon>
        <taxon>Reichenbachiellaceae</taxon>
        <taxon>Reichenbachiella</taxon>
    </lineage>
</organism>
<keyword evidence="1" id="KW-0472">Membrane</keyword>
<evidence type="ECO:0000256" key="1">
    <source>
        <dbReference type="SAM" id="Phobius"/>
    </source>
</evidence>
<accession>A0A1M6NFX9</accession>
<dbReference type="Proteomes" id="UP000184474">
    <property type="component" value="Unassembled WGS sequence"/>
</dbReference>
<keyword evidence="1" id="KW-1133">Transmembrane helix</keyword>
<proteinExistence type="predicted"/>
<dbReference type="EMBL" id="FRAA01000002">
    <property type="protein sequence ID" value="SHJ94579.1"/>
    <property type="molecule type" value="Genomic_DNA"/>
</dbReference>
<gene>
    <name evidence="2" type="ORF">SAMN04488028_102242</name>
</gene>
<evidence type="ECO:0000313" key="3">
    <source>
        <dbReference type="Proteomes" id="UP000184474"/>
    </source>
</evidence>
<dbReference type="STRING" id="156994.SAMN04488028_102242"/>
<keyword evidence="3" id="KW-1185">Reference proteome</keyword>
<dbReference type="AlphaFoldDB" id="A0A1M6NFX9"/>
<sequence>MLPPKSLKSPCFKTRRDGLYDLAGAQLVTSHRNLHPCSSQRFGNHKKSTRFSKDTLRICDMVSRVSTHLLQMTKKILISLATLVFLSLGLNYFVLDSVLFEYVNEEERLKKSYADISLFQPIHVLTASDSLFKFQDSTTVLMDSTVSNLLQLFDELISSSGGVTEDGELFNPHSTNQVMNFFDGENYFRSNAKEHFGIVVNNYEKP</sequence>
<keyword evidence="1" id="KW-0812">Transmembrane</keyword>
<evidence type="ECO:0000313" key="2">
    <source>
        <dbReference type="EMBL" id="SHJ94579.1"/>
    </source>
</evidence>